<dbReference type="Pfam" id="PF01546">
    <property type="entry name" value="Peptidase_M20"/>
    <property type="match status" value="1"/>
</dbReference>
<dbReference type="GO" id="GO:0009089">
    <property type="term" value="P:lysine biosynthetic process via diaminopimelate"/>
    <property type="evidence" value="ECO:0007669"/>
    <property type="project" value="UniProtKB-UniPathway"/>
</dbReference>
<proteinExistence type="inferred from homology"/>
<dbReference type="Pfam" id="PF07687">
    <property type="entry name" value="M20_dimer"/>
    <property type="match status" value="1"/>
</dbReference>
<comment type="cofactor">
    <cofactor evidence="1">
        <name>Co(2+)</name>
        <dbReference type="ChEBI" id="CHEBI:48828"/>
    </cofactor>
</comment>
<gene>
    <name evidence="13" type="ORF">DFP94_1011153</name>
</gene>
<keyword evidence="14" id="KW-1185">Reference proteome</keyword>
<evidence type="ECO:0000256" key="8">
    <source>
        <dbReference type="ARBA" id="ARBA00022801"/>
    </source>
</evidence>
<accession>A0A369BVB2</accession>
<evidence type="ECO:0000256" key="6">
    <source>
        <dbReference type="ARBA" id="ARBA00016853"/>
    </source>
</evidence>
<dbReference type="SUPFAM" id="SSF55031">
    <property type="entry name" value="Bacterial exopeptidase dimerisation domain"/>
    <property type="match status" value="1"/>
</dbReference>
<comment type="similarity">
    <text evidence="4">Belongs to the peptidase M20A family.</text>
</comment>
<organism evidence="13 14">
    <name type="scientific">Fontibacillus phaseoli</name>
    <dbReference type="NCBI Taxonomy" id="1416533"/>
    <lineage>
        <taxon>Bacteria</taxon>
        <taxon>Bacillati</taxon>
        <taxon>Bacillota</taxon>
        <taxon>Bacilli</taxon>
        <taxon>Bacillales</taxon>
        <taxon>Paenibacillaceae</taxon>
        <taxon>Fontibacillus</taxon>
    </lineage>
</organism>
<keyword evidence="8" id="KW-0378">Hydrolase</keyword>
<dbReference type="InterPro" id="IPR036264">
    <property type="entry name" value="Bact_exopeptidase_dim_dom"/>
</dbReference>
<evidence type="ECO:0000256" key="5">
    <source>
        <dbReference type="ARBA" id="ARBA00011921"/>
    </source>
</evidence>
<dbReference type="InterPro" id="IPR001261">
    <property type="entry name" value="ArgE/DapE_CS"/>
</dbReference>
<dbReference type="GO" id="GO:0046872">
    <property type="term" value="F:metal ion binding"/>
    <property type="evidence" value="ECO:0007669"/>
    <property type="project" value="UniProtKB-KW"/>
</dbReference>
<comment type="caution">
    <text evidence="13">The sequence shown here is derived from an EMBL/GenBank/DDBJ whole genome shotgun (WGS) entry which is preliminary data.</text>
</comment>
<dbReference type="PANTHER" id="PTHR43808:SF25">
    <property type="entry name" value="PEPTIDASE M20 DIMERISATION DOMAIN-CONTAINING PROTEIN"/>
    <property type="match status" value="1"/>
</dbReference>
<dbReference type="InterPro" id="IPR011650">
    <property type="entry name" value="Peptidase_M20_dimer"/>
</dbReference>
<evidence type="ECO:0000256" key="11">
    <source>
        <dbReference type="ARBA" id="ARBA00051301"/>
    </source>
</evidence>
<evidence type="ECO:0000259" key="12">
    <source>
        <dbReference type="Pfam" id="PF07687"/>
    </source>
</evidence>
<evidence type="ECO:0000256" key="4">
    <source>
        <dbReference type="ARBA" id="ARBA00006247"/>
    </source>
</evidence>
<evidence type="ECO:0000256" key="10">
    <source>
        <dbReference type="ARBA" id="ARBA00023285"/>
    </source>
</evidence>
<dbReference type="EC" id="3.5.1.18" evidence="5"/>
<feature type="domain" description="Peptidase M20 dimerisation" evidence="12">
    <location>
        <begin position="207"/>
        <end position="293"/>
    </location>
</feature>
<dbReference type="PROSITE" id="PS00758">
    <property type="entry name" value="ARGE_DAPE_CPG2_1"/>
    <property type="match status" value="1"/>
</dbReference>
<evidence type="ECO:0000256" key="9">
    <source>
        <dbReference type="ARBA" id="ARBA00022833"/>
    </source>
</evidence>
<evidence type="ECO:0000256" key="3">
    <source>
        <dbReference type="ARBA" id="ARBA00005130"/>
    </source>
</evidence>
<dbReference type="InterPro" id="IPR002933">
    <property type="entry name" value="Peptidase_M20"/>
</dbReference>
<dbReference type="InterPro" id="IPR050072">
    <property type="entry name" value="Peptidase_M20A"/>
</dbReference>
<dbReference type="Gene3D" id="3.40.630.10">
    <property type="entry name" value="Zn peptidases"/>
    <property type="match status" value="1"/>
</dbReference>
<comment type="cofactor">
    <cofactor evidence="2">
        <name>Zn(2+)</name>
        <dbReference type="ChEBI" id="CHEBI:29105"/>
    </cofactor>
</comment>
<dbReference type="GO" id="GO:0009014">
    <property type="term" value="F:succinyl-diaminopimelate desuccinylase activity"/>
    <property type="evidence" value="ECO:0007669"/>
    <property type="project" value="UniProtKB-EC"/>
</dbReference>
<protein>
    <recommendedName>
        <fullName evidence="6">Probable succinyl-diaminopimelate desuccinylase</fullName>
        <ecNumber evidence="5">3.5.1.18</ecNumber>
    </recommendedName>
</protein>
<evidence type="ECO:0000256" key="1">
    <source>
        <dbReference type="ARBA" id="ARBA00001941"/>
    </source>
</evidence>
<sequence length="432" mass="47845">MDIRHKIITYIDEHREEAIQFLREMVRFDSTIIDQGVDGKEKEVQEWLAERLESWGYKVRLFEPDNDKLSEYADYNPGHVYHNRPNLVAVKQGTGEGRSILLNGHVDTVAVGDLNKWSRSPWSADVSEGRIYGRGTTDMKGGVAAMILAARFLEQAGVELKGDLMIQSVVDEEGGGNGTLACVAEGYRADAAVVTEPTRFHIQPIGRGVLLLEVEVYGKANHACYKWEGVNAIEKAIKIAEGLKELEHEWIARRSNPQLPGPSISLGYMNGGIAAPIVPDACTLKFDIKYLPVVVGHDGQETELSGDQIKLEVEERIKRICSSDSWLEQHPPRLNWFLHVMPHRLDPSHELIATAAGVSEELFGWSKISGLPSGSDARHLLNSGGIPSIVFGPGDMRMAHTLDESIGVEDYISAIKALALIILDWTNKSPQR</sequence>
<dbReference type="EMBL" id="QPJW01000001">
    <property type="protein sequence ID" value="RCX23554.1"/>
    <property type="molecule type" value="Genomic_DNA"/>
</dbReference>
<dbReference type="NCBIfam" id="TIGR01910">
    <property type="entry name" value="DapE-ArgE"/>
    <property type="match status" value="1"/>
</dbReference>
<keyword evidence="7" id="KW-0479">Metal-binding</keyword>
<dbReference type="InterPro" id="IPR010182">
    <property type="entry name" value="ArgE/DapE"/>
</dbReference>
<evidence type="ECO:0000313" key="14">
    <source>
        <dbReference type="Proteomes" id="UP000253090"/>
    </source>
</evidence>
<dbReference type="UniPathway" id="UPA00034">
    <property type="reaction ID" value="UER00021"/>
</dbReference>
<comment type="catalytic activity">
    <reaction evidence="11">
        <text>N-succinyl-(2S,6S)-2,6-diaminopimelate + H2O = (2S,6S)-2,6-diaminopimelate + succinate</text>
        <dbReference type="Rhea" id="RHEA:22608"/>
        <dbReference type="ChEBI" id="CHEBI:15377"/>
        <dbReference type="ChEBI" id="CHEBI:30031"/>
        <dbReference type="ChEBI" id="CHEBI:57609"/>
        <dbReference type="ChEBI" id="CHEBI:58087"/>
        <dbReference type="EC" id="3.5.1.18"/>
    </reaction>
</comment>
<comment type="pathway">
    <text evidence="3">Amino-acid biosynthesis; L-lysine biosynthesis via DAP pathway; LL-2,6-diaminopimelate from (S)-tetrahydrodipicolinate (succinylase route): step 3/3.</text>
</comment>
<evidence type="ECO:0000256" key="7">
    <source>
        <dbReference type="ARBA" id="ARBA00022723"/>
    </source>
</evidence>
<dbReference type="SUPFAM" id="SSF53187">
    <property type="entry name" value="Zn-dependent exopeptidases"/>
    <property type="match status" value="1"/>
</dbReference>
<evidence type="ECO:0000256" key="2">
    <source>
        <dbReference type="ARBA" id="ARBA00001947"/>
    </source>
</evidence>
<evidence type="ECO:0000313" key="13">
    <source>
        <dbReference type="EMBL" id="RCX23554.1"/>
    </source>
</evidence>
<dbReference type="RefSeq" id="WP_181873026.1">
    <property type="nucleotide sequence ID" value="NZ_QPJW01000001.1"/>
</dbReference>
<name>A0A369BVB2_9BACL</name>
<dbReference type="Proteomes" id="UP000253090">
    <property type="component" value="Unassembled WGS sequence"/>
</dbReference>
<dbReference type="AlphaFoldDB" id="A0A369BVB2"/>
<keyword evidence="9" id="KW-0862">Zinc</keyword>
<dbReference type="PANTHER" id="PTHR43808">
    <property type="entry name" value="ACETYLORNITHINE DEACETYLASE"/>
    <property type="match status" value="1"/>
</dbReference>
<reference evidence="13 14" key="1">
    <citation type="submission" date="2018-07" db="EMBL/GenBank/DDBJ databases">
        <title>Genomic Encyclopedia of Type Strains, Phase III (KMG-III): the genomes of soil and plant-associated and newly described type strains.</title>
        <authorList>
            <person name="Whitman W."/>
        </authorList>
    </citation>
    <scope>NUCLEOTIDE SEQUENCE [LARGE SCALE GENOMIC DNA]</scope>
    <source>
        <strain evidence="13 14">CECT 8333</strain>
    </source>
</reference>
<dbReference type="Gene3D" id="3.30.70.360">
    <property type="match status" value="1"/>
</dbReference>
<keyword evidence="10" id="KW-0170">Cobalt</keyword>